<keyword evidence="1" id="KW-0812">Transmembrane</keyword>
<evidence type="ECO:0000313" key="3">
    <source>
        <dbReference type="EMBL" id="QLJ52581.1"/>
    </source>
</evidence>
<accession>A0A7D6BLS2</accession>
<reference evidence="5" key="2">
    <citation type="submission" date="2020-07" db="EMBL/GenBank/DDBJ databases">
        <title>Metabolic diversity and evolutionary history of the archaeal phylum ###Micrarchaeota### uncovered from a freshwater lake metagenome.</title>
        <authorList>
            <person name="Kadnikov V.V."/>
            <person name="Savvichev A.S."/>
            <person name="Mardanov A.V."/>
            <person name="Beletsky A.V."/>
            <person name="Chupakov A.V."/>
            <person name="Kokryatskaya N.M."/>
            <person name="Pimenov N.V."/>
            <person name="Ravin N.V."/>
        </authorList>
    </citation>
    <scope>NUCLEOTIDE SEQUENCE [LARGE SCALE GENOMIC DNA]</scope>
</reference>
<dbReference type="Proteomes" id="UP000510821">
    <property type="component" value="Chromosome"/>
</dbReference>
<evidence type="ECO:0000256" key="1">
    <source>
        <dbReference type="SAM" id="Phobius"/>
    </source>
</evidence>
<dbReference type="EMBL" id="CP058998">
    <property type="protein sequence ID" value="QLJ52544.1"/>
    <property type="molecule type" value="Genomic_DNA"/>
</dbReference>
<dbReference type="KEGG" id="flt:Sv326_0443"/>
<feature type="transmembrane region" description="Helical" evidence="1">
    <location>
        <begin position="31"/>
        <end position="55"/>
    </location>
</feature>
<keyword evidence="1" id="KW-1133">Transmembrane helix</keyword>
<dbReference type="KEGG" id="flt:Sv326_0406"/>
<dbReference type="AlphaFoldDB" id="A0A7D6BLS2"/>
<name>A0A7D6BLS2_FERL1</name>
<feature type="transmembrane region" description="Helical" evidence="1">
    <location>
        <begin position="6"/>
        <end position="24"/>
    </location>
</feature>
<evidence type="ECO:0000313" key="5">
    <source>
        <dbReference type="Proteomes" id="UP000510821"/>
    </source>
</evidence>
<dbReference type="EMBL" id="CP058998">
    <property type="protein sequence ID" value="QLJ52618.1"/>
    <property type="molecule type" value="Genomic_DNA"/>
</dbReference>
<reference evidence="4" key="1">
    <citation type="journal article" date="2020" name="Appl. Environ. Microbiol.">
        <title>Metabolic Diversity and Evolutionary History of the Archaeal Phylum 'Candidatus Micrarchaeota' Uncovered from a Freshwater Lake Metagenome.</title>
        <authorList>
            <person name="Kadnikov V.V."/>
            <person name="Savvichev A.S."/>
            <person name="Mardanov A.V."/>
            <person name="Beletsky A.V."/>
            <person name="Chupakov A.V."/>
            <person name="Kokryatskaya N.M."/>
            <person name="Pimenov N.V."/>
            <person name="Ravin N.V."/>
        </authorList>
    </citation>
    <scope>NUCLEOTIDE SEQUENCE</scope>
    <source>
        <strain evidence="4">Sv326</strain>
    </source>
</reference>
<sequence>MPAFEIAVMLLVSSLPFLFAYIAFHLWNRYTALGIFFLLLALGFIMVSFGIAMQFADSNQYPALTSLFASLIYVMVTVIIFTIGAFMFDVLPLMLKRFFGGKA</sequence>
<dbReference type="EMBL" id="CP058998">
    <property type="protein sequence ID" value="QLJ52581.1"/>
    <property type="molecule type" value="Genomic_DNA"/>
</dbReference>
<evidence type="ECO:0000313" key="2">
    <source>
        <dbReference type="EMBL" id="QLJ52544.1"/>
    </source>
</evidence>
<keyword evidence="1" id="KW-0472">Membrane</keyword>
<protein>
    <submittedName>
        <fullName evidence="4">Uncharacterized protein</fullName>
    </submittedName>
</protein>
<proteinExistence type="predicted"/>
<organism evidence="4 5">
    <name type="scientific">Fermentimicrarchaeum limneticum</name>
    <dbReference type="NCBI Taxonomy" id="2795018"/>
    <lineage>
        <taxon>Archaea</taxon>
        <taxon>Candidatus Micrarchaeota</taxon>
        <taxon>Candidatus Fermentimicrarchaeales</taxon>
        <taxon>Candidatus Fermentimicrarchaeaceae</taxon>
        <taxon>Candidatus Fermentimicrarchaeum</taxon>
    </lineage>
</organism>
<dbReference type="KEGG" id="flt:Sv326_0369"/>
<evidence type="ECO:0000313" key="4">
    <source>
        <dbReference type="EMBL" id="QLJ52618.1"/>
    </source>
</evidence>
<gene>
    <name evidence="2" type="ORF">Sv326_0369</name>
    <name evidence="3" type="ORF">Sv326_0406</name>
    <name evidence="4" type="ORF">Sv326_0443</name>
</gene>
<feature type="transmembrane region" description="Helical" evidence="1">
    <location>
        <begin position="67"/>
        <end position="88"/>
    </location>
</feature>